<organism evidence="1 2">
    <name type="scientific">Seriola dumerili</name>
    <name type="common">Greater amberjack</name>
    <name type="synonym">Caranx dumerili</name>
    <dbReference type="NCBI Taxonomy" id="41447"/>
    <lineage>
        <taxon>Eukaryota</taxon>
        <taxon>Metazoa</taxon>
        <taxon>Chordata</taxon>
        <taxon>Craniata</taxon>
        <taxon>Vertebrata</taxon>
        <taxon>Euteleostomi</taxon>
        <taxon>Actinopterygii</taxon>
        <taxon>Neopterygii</taxon>
        <taxon>Teleostei</taxon>
        <taxon>Neoteleostei</taxon>
        <taxon>Acanthomorphata</taxon>
        <taxon>Carangaria</taxon>
        <taxon>Carangiformes</taxon>
        <taxon>Carangidae</taxon>
        <taxon>Seriola</taxon>
    </lineage>
</organism>
<keyword evidence="2" id="KW-1185">Reference proteome</keyword>
<protein>
    <submittedName>
        <fullName evidence="1">Uncharacterized protein</fullName>
    </submittedName>
</protein>
<proteinExistence type="predicted"/>
<dbReference type="GeneTree" id="ENSGT00940000174630"/>
<accession>A0A3B4UCQ8</accession>
<reference evidence="1" key="1">
    <citation type="submission" date="2025-08" db="UniProtKB">
        <authorList>
            <consortium name="Ensembl"/>
        </authorList>
    </citation>
    <scope>IDENTIFICATION</scope>
</reference>
<evidence type="ECO:0000313" key="2">
    <source>
        <dbReference type="Proteomes" id="UP000261420"/>
    </source>
</evidence>
<dbReference type="Ensembl" id="ENSSDUT00000016759.1">
    <property type="protein sequence ID" value="ENSSDUP00000016454.1"/>
    <property type="gene ID" value="ENSSDUG00000012025.1"/>
</dbReference>
<dbReference type="AlphaFoldDB" id="A0A3B4UCQ8"/>
<sequence>MLNLKVNVNFLIQSSQSLLALGLCRLVGKAMRPRTAPGPACAVGLRRSSPEVPEVDALVGRTAVKTQVQVLVVTFLHRVYNFLWHPHSKGQVAADLPDHYGCSNVPGLNLHMLPRNLLHHAQGVRSVPISSVLGAICKCSWQFICLCVVHLLVHTFLEILKDDCQLQDERHKKKCH</sequence>
<evidence type="ECO:0000313" key="1">
    <source>
        <dbReference type="Ensembl" id="ENSSDUP00000016454.1"/>
    </source>
</evidence>
<dbReference type="OMA" id="HMLPRNL"/>
<name>A0A3B4UCQ8_SERDU</name>
<dbReference type="Proteomes" id="UP000261420">
    <property type="component" value="Unplaced"/>
</dbReference>
<reference evidence="1" key="2">
    <citation type="submission" date="2025-09" db="UniProtKB">
        <authorList>
            <consortium name="Ensembl"/>
        </authorList>
    </citation>
    <scope>IDENTIFICATION</scope>
</reference>